<accession>A0A7C4ZG06</accession>
<evidence type="ECO:0000256" key="6">
    <source>
        <dbReference type="ARBA" id="ARBA00023049"/>
    </source>
</evidence>
<dbReference type="GO" id="GO:0004222">
    <property type="term" value="F:metalloendopeptidase activity"/>
    <property type="evidence" value="ECO:0007669"/>
    <property type="project" value="InterPro"/>
</dbReference>
<feature type="chain" id="PRO_5028211564" evidence="7">
    <location>
        <begin position="31"/>
        <end position="498"/>
    </location>
</feature>
<evidence type="ECO:0000256" key="7">
    <source>
        <dbReference type="SAM" id="SignalP"/>
    </source>
</evidence>
<dbReference type="PROSITE" id="PS50093">
    <property type="entry name" value="PKD"/>
    <property type="match status" value="1"/>
</dbReference>
<dbReference type="InterPro" id="IPR022409">
    <property type="entry name" value="PKD/Chitinase_dom"/>
</dbReference>
<sequence length="498" mass="51872">MNVSQRPFPPLKRRYGLGAFALAMLLAACAQPPNPPAGAPPAGAHWRADPGELVFTGEVGALAPAPRRFELANTGEGPGAFVLETRAPWLHVQPASGRLQPGETLNVEVRADPCATPGTSSGEIALRGTALRVHVTRSCRSGNRAPQAELSAQPTSGTAPLTVDFTLSESDPDGDALSCSLDFGDGVVHSGCGNTSHTYTEPGRYTARYSVSDGSLSVTDTVSVTVAATGSDEGFDIRILFVSEPDDPDVRAAFENAAARWQQVITGDLRDVQADIPAGACLDSNPGYQGAIDDLLIVADVVPIDGNGRILGMAGPCYVRGGSGQPDYFLPYFGVMKFDSADLDRMKQNGTLEPVILHEMGHVLGLGTLWDAGPFDYLNHDGASCQEASEVSYDGVHAVDAWHALGSVGEVPVENTGGSGTKCGHWREATFGNELMTGWISGAAAPLSRVTAGSLDDLGYAVNYAAADGYAPPSGNAATLGVGEPLEETLIFPEPPSP</sequence>
<organism evidence="9">
    <name type="scientific">Oceanithermus profundus</name>
    <dbReference type="NCBI Taxonomy" id="187137"/>
    <lineage>
        <taxon>Bacteria</taxon>
        <taxon>Thermotogati</taxon>
        <taxon>Deinococcota</taxon>
        <taxon>Deinococci</taxon>
        <taxon>Thermales</taxon>
        <taxon>Thermaceae</taxon>
        <taxon>Oceanithermus</taxon>
    </lineage>
</organism>
<dbReference type="EMBL" id="DRPZ01000124">
    <property type="protein sequence ID" value="HGY09298.1"/>
    <property type="molecule type" value="Genomic_DNA"/>
</dbReference>
<dbReference type="GO" id="GO:0046872">
    <property type="term" value="F:metal ion binding"/>
    <property type="evidence" value="ECO:0007669"/>
    <property type="project" value="UniProtKB-KW"/>
</dbReference>
<dbReference type="InterPro" id="IPR013783">
    <property type="entry name" value="Ig-like_fold"/>
</dbReference>
<dbReference type="Pfam" id="PF18911">
    <property type="entry name" value="PKD_4"/>
    <property type="match status" value="1"/>
</dbReference>
<dbReference type="SUPFAM" id="SSF55486">
    <property type="entry name" value="Metalloproteases ('zincins'), catalytic domain"/>
    <property type="match status" value="1"/>
</dbReference>
<proteinExistence type="predicted"/>
<dbReference type="InterPro" id="IPR024079">
    <property type="entry name" value="MetalloPept_cat_dom_sf"/>
</dbReference>
<evidence type="ECO:0000256" key="3">
    <source>
        <dbReference type="ARBA" id="ARBA00022723"/>
    </source>
</evidence>
<keyword evidence="4" id="KW-0378">Hydrolase</keyword>
<evidence type="ECO:0000256" key="5">
    <source>
        <dbReference type="ARBA" id="ARBA00022833"/>
    </source>
</evidence>
<keyword evidence="7" id="KW-0732">Signal</keyword>
<dbReference type="Pfam" id="PF01457">
    <property type="entry name" value="Peptidase_M8"/>
    <property type="match status" value="1"/>
</dbReference>
<dbReference type="GO" id="GO:0006508">
    <property type="term" value="P:proteolysis"/>
    <property type="evidence" value="ECO:0007669"/>
    <property type="project" value="UniProtKB-KW"/>
</dbReference>
<feature type="signal peptide" evidence="7">
    <location>
        <begin position="1"/>
        <end position="30"/>
    </location>
</feature>
<protein>
    <submittedName>
        <fullName evidence="9">PKD domain-containing protein</fullName>
    </submittedName>
</protein>
<name>A0A7C4ZG06_9DEIN</name>
<keyword evidence="6" id="KW-0482">Metalloprotease</keyword>
<gene>
    <name evidence="9" type="ORF">ENK37_04485</name>
</gene>
<dbReference type="GO" id="GO:0016020">
    <property type="term" value="C:membrane"/>
    <property type="evidence" value="ECO:0007669"/>
    <property type="project" value="InterPro"/>
</dbReference>
<evidence type="ECO:0000256" key="2">
    <source>
        <dbReference type="ARBA" id="ARBA00022670"/>
    </source>
</evidence>
<evidence type="ECO:0000259" key="8">
    <source>
        <dbReference type="PROSITE" id="PS50093"/>
    </source>
</evidence>
<dbReference type="InterPro" id="IPR035986">
    <property type="entry name" value="PKD_dom_sf"/>
</dbReference>
<dbReference type="Gene3D" id="2.60.40.10">
    <property type="entry name" value="Immunoglobulins"/>
    <property type="match status" value="2"/>
</dbReference>
<dbReference type="InterPro" id="IPR000601">
    <property type="entry name" value="PKD_dom"/>
</dbReference>
<dbReference type="Gene3D" id="3.90.132.10">
    <property type="entry name" value="Leishmanolysin , domain 2"/>
    <property type="match status" value="1"/>
</dbReference>
<reference evidence="9" key="1">
    <citation type="journal article" date="2020" name="mSystems">
        <title>Genome- and Community-Level Interaction Insights into Carbon Utilization and Element Cycling Functions of Hydrothermarchaeota in Hydrothermal Sediment.</title>
        <authorList>
            <person name="Zhou Z."/>
            <person name="Liu Y."/>
            <person name="Xu W."/>
            <person name="Pan J."/>
            <person name="Luo Z.H."/>
            <person name="Li M."/>
        </authorList>
    </citation>
    <scope>NUCLEOTIDE SEQUENCE [LARGE SCALE GENOMIC DNA]</scope>
    <source>
        <strain evidence="9">HyVt-570</strain>
    </source>
</reference>
<feature type="domain" description="PKD" evidence="8">
    <location>
        <begin position="146"/>
        <end position="233"/>
    </location>
</feature>
<dbReference type="InterPro" id="IPR024361">
    <property type="entry name" value="BACON"/>
</dbReference>
<dbReference type="GO" id="GO:0007155">
    <property type="term" value="P:cell adhesion"/>
    <property type="evidence" value="ECO:0007669"/>
    <property type="project" value="InterPro"/>
</dbReference>
<evidence type="ECO:0000256" key="4">
    <source>
        <dbReference type="ARBA" id="ARBA00022801"/>
    </source>
</evidence>
<keyword evidence="3" id="KW-0479">Metal-binding</keyword>
<dbReference type="AlphaFoldDB" id="A0A7C4ZG06"/>
<dbReference type="Gene3D" id="3.40.390.10">
    <property type="entry name" value="Collagenase (Catalytic Domain)"/>
    <property type="match status" value="1"/>
</dbReference>
<dbReference type="Proteomes" id="UP000885759">
    <property type="component" value="Unassembled WGS sequence"/>
</dbReference>
<evidence type="ECO:0000313" key="9">
    <source>
        <dbReference type="EMBL" id="HGY09298.1"/>
    </source>
</evidence>
<dbReference type="InterPro" id="IPR001577">
    <property type="entry name" value="Peptidase_M8"/>
</dbReference>
<comment type="cofactor">
    <cofactor evidence="1">
        <name>Zn(2+)</name>
        <dbReference type="ChEBI" id="CHEBI:29105"/>
    </cofactor>
</comment>
<dbReference type="SUPFAM" id="SSF49299">
    <property type="entry name" value="PKD domain"/>
    <property type="match status" value="1"/>
</dbReference>
<keyword evidence="5" id="KW-0862">Zinc</keyword>
<dbReference type="CDD" id="cd00146">
    <property type="entry name" value="PKD"/>
    <property type="match status" value="1"/>
</dbReference>
<evidence type="ECO:0000256" key="1">
    <source>
        <dbReference type="ARBA" id="ARBA00001947"/>
    </source>
</evidence>
<comment type="caution">
    <text evidence="9">The sequence shown here is derived from an EMBL/GenBank/DDBJ whole genome shotgun (WGS) entry which is preliminary data.</text>
</comment>
<dbReference type="Pfam" id="PF19190">
    <property type="entry name" value="BACON_2"/>
    <property type="match status" value="1"/>
</dbReference>
<dbReference type="SMART" id="SM00089">
    <property type="entry name" value="PKD"/>
    <property type="match status" value="1"/>
</dbReference>
<dbReference type="PROSITE" id="PS51257">
    <property type="entry name" value="PROKAR_LIPOPROTEIN"/>
    <property type="match status" value="1"/>
</dbReference>
<keyword evidence="2" id="KW-0645">Protease</keyword>